<dbReference type="eggNOG" id="COG1726">
    <property type="taxonomic scope" value="Bacteria"/>
</dbReference>
<dbReference type="Proteomes" id="UP000007364">
    <property type="component" value="Unassembled WGS sequence"/>
</dbReference>
<protein>
    <recommendedName>
        <fullName evidence="8">Na(+)-translocating NADH-quinone reductase subunit A</fullName>
        <shortName evidence="8">Na(+)-NQR subunit A</shortName>
        <shortName evidence="8">Na(+)-translocating NQR subunit A</shortName>
        <ecNumber evidence="8">7.2.1.1</ecNumber>
    </recommendedName>
    <alternativeName>
        <fullName evidence="8">NQR complex subunit A</fullName>
    </alternativeName>
    <alternativeName>
        <fullName evidence="8">NQR-1 subunit A</fullName>
    </alternativeName>
</protein>
<keyword evidence="13" id="KW-1185">Reference proteome</keyword>
<evidence type="ECO:0000256" key="6">
    <source>
        <dbReference type="ARBA" id="ARBA00023075"/>
    </source>
</evidence>
<dbReference type="InterPro" id="IPR022615">
    <property type="entry name" value="NqrA_C_domain"/>
</dbReference>
<dbReference type="NCBIfam" id="TIGR01936">
    <property type="entry name" value="nqrA"/>
    <property type="match status" value="1"/>
</dbReference>
<evidence type="ECO:0000313" key="13">
    <source>
        <dbReference type="Proteomes" id="UP000007364"/>
    </source>
</evidence>
<evidence type="ECO:0000256" key="5">
    <source>
        <dbReference type="ARBA" id="ARBA00023065"/>
    </source>
</evidence>
<dbReference type="PATRIC" id="fig|555500.3.peg.1434"/>
<dbReference type="GO" id="GO:0016655">
    <property type="term" value="F:oxidoreductase activity, acting on NAD(P)H, quinone or similar compound as acceptor"/>
    <property type="evidence" value="ECO:0007669"/>
    <property type="project" value="UniProtKB-UniRule"/>
</dbReference>
<feature type="domain" description="NqrA second alpha/beta" evidence="11">
    <location>
        <begin position="114"/>
        <end position="257"/>
    </location>
</feature>
<keyword evidence="5 8" id="KW-0406">Ion transport</keyword>
<organism evidence="12 13">
    <name type="scientific">Galbibacter marinus</name>
    <dbReference type="NCBI Taxonomy" id="555500"/>
    <lineage>
        <taxon>Bacteria</taxon>
        <taxon>Pseudomonadati</taxon>
        <taxon>Bacteroidota</taxon>
        <taxon>Flavobacteriia</taxon>
        <taxon>Flavobacteriales</taxon>
        <taxon>Flavobacteriaceae</taxon>
        <taxon>Galbibacter</taxon>
    </lineage>
</organism>
<dbReference type="PANTHER" id="PTHR37839">
    <property type="entry name" value="NA(+)-TRANSLOCATING NADH-QUINONE REDUCTASE SUBUNIT A"/>
    <property type="match status" value="1"/>
</dbReference>
<proteinExistence type="inferred from homology"/>
<keyword evidence="7 8" id="KW-0739">Sodium transport</keyword>
<evidence type="ECO:0000259" key="9">
    <source>
        <dbReference type="Pfam" id="PF05896"/>
    </source>
</evidence>
<evidence type="ECO:0000259" key="11">
    <source>
        <dbReference type="Pfam" id="PF24836"/>
    </source>
</evidence>
<reference evidence="12 13" key="1">
    <citation type="journal article" date="2012" name="J. Bacteriol.">
        <title>Genome Sequence of Galbibacter marinum Type Strain ck-I2-15.</title>
        <authorList>
            <person name="Lai Q."/>
            <person name="Li C."/>
            <person name="Shao Z."/>
        </authorList>
    </citation>
    <scope>NUCLEOTIDE SEQUENCE [LARGE SCALE GENOMIC DNA]</scope>
    <source>
        <strain evidence="13">ck-I2-15</strain>
    </source>
</reference>
<dbReference type="InterPro" id="IPR056148">
    <property type="entry name" value="NQRA_2nd"/>
</dbReference>
<keyword evidence="1 8" id="KW-0813">Transport</keyword>
<comment type="subunit">
    <text evidence="8">Composed of six subunits; NqrA, NqrB, NqrC, NqrD, NqrE and NqrF.</text>
</comment>
<dbReference type="InterPro" id="IPR056147">
    <property type="entry name" value="NQRA_N"/>
</dbReference>
<dbReference type="AlphaFoldDB" id="K2P312"/>
<dbReference type="EMBL" id="AMSG01000007">
    <property type="protein sequence ID" value="EKF55423.1"/>
    <property type="molecule type" value="Genomic_DNA"/>
</dbReference>
<evidence type="ECO:0000256" key="8">
    <source>
        <dbReference type="HAMAP-Rule" id="MF_00425"/>
    </source>
</evidence>
<dbReference type="InterPro" id="IPR008703">
    <property type="entry name" value="NqrA"/>
</dbReference>
<comment type="function">
    <text evidence="8">NQR complex catalyzes the reduction of ubiquinone-1 to ubiquinol by two successive reactions, coupled with the transport of Na(+) ions from the cytoplasm to the periplasm. NqrA to NqrE are probably involved in the second step, the conversion of ubisemiquinone to ubiquinol.</text>
</comment>
<feature type="domain" description="Na(+)-translocating NADH-quinone reductase subunit A C-terminal" evidence="10">
    <location>
        <begin position="263"/>
        <end position="310"/>
    </location>
</feature>
<name>K2P312_9FLAO</name>
<keyword evidence="4 8" id="KW-0915">Sodium</keyword>
<feature type="domain" description="NqrA N-terminal barrel-sandwich hybrid" evidence="9">
    <location>
        <begin position="5"/>
        <end position="98"/>
    </location>
</feature>
<dbReference type="Pfam" id="PF24836">
    <property type="entry name" value="NQRA_2nd"/>
    <property type="match status" value="1"/>
</dbReference>
<dbReference type="RefSeq" id="WP_008991248.1">
    <property type="nucleotide sequence ID" value="NZ_AMSG01000007.1"/>
</dbReference>
<accession>K2P312</accession>
<comment type="catalytic activity">
    <reaction evidence="8">
        <text>a ubiquinone + n Na(+)(in) + NADH + H(+) = a ubiquinol + n Na(+)(out) + NAD(+)</text>
        <dbReference type="Rhea" id="RHEA:47748"/>
        <dbReference type="Rhea" id="RHEA-COMP:9565"/>
        <dbReference type="Rhea" id="RHEA-COMP:9566"/>
        <dbReference type="ChEBI" id="CHEBI:15378"/>
        <dbReference type="ChEBI" id="CHEBI:16389"/>
        <dbReference type="ChEBI" id="CHEBI:17976"/>
        <dbReference type="ChEBI" id="CHEBI:29101"/>
        <dbReference type="ChEBI" id="CHEBI:57540"/>
        <dbReference type="ChEBI" id="CHEBI:57945"/>
        <dbReference type="EC" id="7.2.1.1"/>
    </reaction>
</comment>
<evidence type="ECO:0000313" key="12">
    <source>
        <dbReference type="EMBL" id="EKF55423.1"/>
    </source>
</evidence>
<dbReference type="Pfam" id="PF11973">
    <property type="entry name" value="NQRA_SLBB"/>
    <property type="match status" value="1"/>
</dbReference>
<dbReference type="NCBIfam" id="NF003761">
    <property type="entry name" value="PRK05352.1-4"/>
    <property type="match status" value="1"/>
</dbReference>
<gene>
    <name evidence="8" type="primary">nqrA</name>
    <name evidence="12" type="ORF">I215_06922</name>
</gene>
<evidence type="ECO:0000256" key="3">
    <source>
        <dbReference type="ARBA" id="ARBA00023027"/>
    </source>
</evidence>
<dbReference type="HAMAP" id="MF_00425">
    <property type="entry name" value="NqrA"/>
    <property type="match status" value="1"/>
</dbReference>
<evidence type="ECO:0000259" key="10">
    <source>
        <dbReference type="Pfam" id="PF11973"/>
    </source>
</evidence>
<dbReference type="GO" id="GO:0006814">
    <property type="term" value="P:sodium ion transport"/>
    <property type="evidence" value="ECO:0007669"/>
    <property type="project" value="UniProtKB-UniRule"/>
</dbReference>
<dbReference type="OrthoDB" id="9774536at2"/>
<evidence type="ECO:0000256" key="2">
    <source>
        <dbReference type="ARBA" id="ARBA00022967"/>
    </source>
</evidence>
<dbReference type="PANTHER" id="PTHR37839:SF1">
    <property type="entry name" value="NA(+)-TRANSLOCATING NADH-QUINONE REDUCTASE SUBUNIT A"/>
    <property type="match status" value="1"/>
</dbReference>
<sequence length="447" mass="49441">MSNDIKIRKGLDIKLKGEAEKLISAAPRSKFFAIKPTDFHRVTPKMVVKEGATVQAGDTIFYSKSSESVKFVSPVSGTIQEIRRGAKRRILEVVINADATDTFKDFGQKDVSKMSAEQIKEHLLESGCWPFIKQRPYDIVANPEDTPKAIFISGMSTAPLAADVEFILEKRKEDFQAGIDAISKLTSGKTHLSVDKRSASFFGQVNGVTLHKVSGPHPAGNVGVQIHHIDPINAGERVWVINPEDVAIIGSLFKTGHYDPTRVVAVAGTEAPKAQYFRFKLGSNIKDIVGAISADVRIISGDVLTGTRITGDGFVGFYDNTITLIPEGDNYRMFGWLPFKDNNIPSMSKTSLSWLFPNKKYKVNTNLNGEERALVVTGEMEQVMPMDIYPMQLLKECMVFNIEKMENLGIYEVAPEDFALIDYVNTSKLEAQAIIREALDVMITEVG</sequence>
<keyword evidence="3 8" id="KW-0520">NAD</keyword>
<evidence type="ECO:0000256" key="4">
    <source>
        <dbReference type="ARBA" id="ARBA00023053"/>
    </source>
</evidence>
<comment type="similarity">
    <text evidence="8">Belongs to the NqrA family.</text>
</comment>
<keyword evidence="2 8" id="KW-1278">Translocase</keyword>
<dbReference type="Pfam" id="PF05896">
    <property type="entry name" value="NQRA_N"/>
    <property type="match status" value="1"/>
</dbReference>
<evidence type="ECO:0000256" key="1">
    <source>
        <dbReference type="ARBA" id="ARBA00022448"/>
    </source>
</evidence>
<dbReference type="STRING" id="555500.I215_06922"/>
<keyword evidence="6 8" id="KW-0830">Ubiquinone</keyword>
<evidence type="ECO:0000256" key="7">
    <source>
        <dbReference type="ARBA" id="ARBA00023201"/>
    </source>
</evidence>
<comment type="caution">
    <text evidence="12">The sequence shown here is derived from an EMBL/GenBank/DDBJ whole genome shotgun (WGS) entry which is preliminary data.</text>
</comment>
<dbReference type="EC" id="7.2.1.1" evidence="8"/>